<accession>A0A2K9HK07</accession>
<feature type="coiled-coil region" evidence="1">
    <location>
        <begin position="430"/>
        <end position="461"/>
    </location>
</feature>
<proteinExistence type="predicted"/>
<feature type="coiled-coil region" evidence="1">
    <location>
        <begin position="492"/>
        <end position="519"/>
    </location>
</feature>
<dbReference type="Pfam" id="PF13304">
    <property type="entry name" value="AAA_21"/>
    <property type="match status" value="1"/>
</dbReference>
<dbReference type="KEGG" id="lali:LA20249_11390"/>
<sequence length="904" mass="103878">MRKAINRGSEWRKWDLHLHTFNTNMNKQFGCDVNTYLKKIESSDISVFGITDYFTVDNQFEIIKEFKDKYPNSNKAFFVNVEFRLNENVSNEPAGHVNAHLIFDNNIDESQVKDFISSLNLTQTNANGTFKKISDLQNEHDYQSATIDLKNIQDNLKSQFGSDKPYLLVFAAGGHGGIRPSIQDAGGDYRSKGALRNGPLSDELDKLADFLFGDVQSTDYYLNRQKKGDTYQKNTRYDCAIDKPVIKASDAHRLEKGGETNGIGDEYSWIKSDITFEGLRQIIFEPESRVSLSLEKPESKSSYLVIDHVEFKQKSNSPTGPETTSVYFNSNLNTIIGGRSNGKSTLTNSIAKSLGNEVFTSNENKSTYNMHTFNDADFKVYWQGDSEPNNDRQVEFIPQDYMITLAENDLARNKLIRSTVETDECNYEKIINYEKNIQENNSKIRQLIEELETLNQRLTNLKLPEGDESGIKKQLESINESIKEQSDKVDFSVESQKKYQQADDNLKKLTDKKRLTELNLQDLASIKAKKIKLQSPLLGTNDSDYKKRLTDFLCTLEQEANQKWQEKLLSIETEQNNRLNSFQEAINKVLTSPDYVNGQKSLKNNQELKSLSKSQKFESEKLVEFKRFESEKENINSRKIEKQNQILHTYENFKKYQDDLKQTFKAKPAGGKIEIAIDFSNIPFEDNIHYLRGRNAENDRFISEFNECRDTLIKTIFQERHLSFNTGGDADTLVKDVLSKKWTNLNYILKYDNDDFSQMSQGKKAFVILTLILEFSQDKKPVIIDQPEDSLDNRSIYQDLTRYLKSKKKERQIILVTHNPNVVVGSDAENVIVANQNSSKTPNKNNVQFNYINGPLENTFSKPNSKTLLESKGIREHVIEILEGGKEAFKERENKYTSEFSSSI</sequence>
<dbReference type="InterPro" id="IPR054787">
    <property type="entry name" value="TrlF_ATPase"/>
</dbReference>
<dbReference type="InterPro" id="IPR003959">
    <property type="entry name" value="ATPase_AAA_core"/>
</dbReference>
<evidence type="ECO:0000259" key="2">
    <source>
        <dbReference type="Pfam" id="PF13304"/>
    </source>
</evidence>
<dbReference type="InterPro" id="IPR016195">
    <property type="entry name" value="Pol/histidinol_Pase-like"/>
</dbReference>
<dbReference type="STRING" id="1423720.FC67_GL000321"/>
<reference evidence="3 4" key="1">
    <citation type="submission" date="2016-12" db="EMBL/GenBank/DDBJ databases">
        <title>The whole genome sequencing and assembly of Lactobacillus alimentarius DSM 20249T strain.</title>
        <authorList>
            <person name="Lee Y.-J."/>
            <person name="Yi H."/>
            <person name="Bahn Y.-S."/>
            <person name="Kim J.F."/>
            <person name="Lee D.-W."/>
        </authorList>
    </citation>
    <scope>NUCLEOTIDE SEQUENCE [LARGE SCALE GENOMIC DNA]</scope>
    <source>
        <strain evidence="3 4">DSM 20249</strain>
        <plasmid evidence="4">pldw-11</plasmid>
    </source>
</reference>
<dbReference type="RefSeq" id="WP_057738125.1">
    <property type="nucleotide sequence ID" value="NZ_AZDQ01000009.1"/>
</dbReference>
<evidence type="ECO:0000256" key="1">
    <source>
        <dbReference type="SAM" id="Coils"/>
    </source>
</evidence>
<name>A0A2K9HK07_9LACO</name>
<evidence type="ECO:0000313" key="4">
    <source>
        <dbReference type="Proteomes" id="UP000234653"/>
    </source>
</evidence>
<dbReference type="GO" id="GO:0005524">
    <property type="term" value="F:ATP binding"/>
    <property type="evidence" value="ECO:0007669"/>
    <property type="project" value="InterPro"/>
</dbReference>
<dbReference type="EMBL" id="CP018868">
    <property type="protein sequence ID" value="AUI72871.1"/>
    <property type="molecule type" value="Genomic_DNA"/>
</dbReference>
<dbReference type="GO" id="GO:0016887">
    <property type="term" value="F:ATP hydrolysis activity"/>
    <property type="evidence" value="ECO:0007669"/>
    <property type="project" value="InterPro"/>
</dbReference>
<dbReference type="AlphaFoldDB" id="A0A2K9HK07"/>
<geneLocation type="plasmid" evidence="4">
    <name>pldw-11</name>
</geneLocation>
<dbReference type="OrthoDB" id="9791620at2"/>
<dbReference type="Proteomes" id="UP000234653">
    <property type="component" value="Plasmid pLDW-11"/>
</dbReference>
<dbReference type="Gene3D" id="3.40.50.300">
    <property type="entry name" value="P-loop containing nucleotide triphosphate hydrolases"/>
    <property type="match status" value="1"/>
</dbReference>
<evidence type="ECO:0000313" key="3">
    <source>
        <dbReference type="EMBL" id="AUI72871.1"/>
    </source>
</evidence>
<dbReference type="SUPFAM" id="SSF89550">
    <property type="entry name" value="PHP domain-like"/>
    <property type="match status" value="1"/>
</dbReference>
<keyword evidence="1" id="KW-0175">Coiled coil</keyword>
<dbReference type="InterPro" id="IPR027417">
    <property type="entry name" value="P-loop_NTPase"/>
</dbReference>
<keyword evidence="4" id="KW-1185">Reference proteome</keyword>
<organism evidence="3 4">
    <name type="scientific">Companilactobacillus alimentarius DSM 20249</name>
    <dbReference type="NCBI Taxonomy" id="1423720"/>
    <lineage>
        <taxon>Bacteria</taxon>
        <taxon>Bacillati</taxon>
        <taxon>Bacillota</taxon>
        <taxon>Bacilli</taxon>
        <taxon>Lactobacillales</taxon>
        <taxon>Lactobacillaceae</taxon>
        <taxon>Companilactobacillus</taxon>
    </lineage>
</organism>
<gene>
    <name evidence="3" type="ORF">LA20249_11390</name>
</gene>
<dbReference type="SUPFAM" id="SSF52540">
    <property type="entry name" value="P-loop containing nucleoside triphosphate hydrolases"/>
    <property type="match status" value="1"/>
</dbReference>
<protein>
    <recommendedName>
        <fullName evidence="2">ATPase AAA-type core domain-containing protein</fullName>
    </recommendedName>
</protein>
<dbReference type="NCBIfam" id="NF045780">
    <property type="entry name" value="TrlF_fam_ATP"/>
    <property type="match status" value="1"/>
</dbReference>
<feature type="domain" description="ATPase AAA-type core" evidence="2">
    <location>
        <begin position="710"/>
        <end position="823"/>
    </location>
</feature>
<keyword evidence="3" id="KW-0614">Plasmid</keyword>